<name>A0A915YLT4_9BACT</name>
<dbReference type="KEGG" id="aup:AsAng_0061630"/>
<organism evidence="2 3">
    <name type="scientific">Aureispira anguillae</name>
    <dbReference type="NCBI Taxonomy" id="2864201"/>
    <lineage>
        <taxon>Bacteria</taxon>
        <taxon>Pseudomonadati</taxon>
        <taxon>Bacteroidota</taxon>
        <taxon>Saprospiria</taxon>
        <taxon>Saprospirales</taxon>
        <taxon>Saprospiraceae</taxon>
        <taxon>Aureispira</taxon>
    </lineage>
</organism>
<keyword evidence="1" id="KW-1133">Transmembrane helix</keyword>
<evidence type="ECO:0000256" key="1">
    <source>
        <dbReference type="SAM" id="Phobius"/>
    </source>
</evidence>
<keyword evidence="3" id="KW-1185">Reference proteome</keyword>
<accession>A0A915YLT4</accession>
<dbReference type="GO" id="GO:0015035">
    <property type="term" value="F:protein-disulfide reductase activity"/>
    <property type="evidence" value="ECO:0007669"/>
    <property type="project" value="InterPro"/>
</dbReference>
<evidence type="ECO:0000313" key="2">
    <source>
        <dbReference type="EMBL" id="BDS15379.1"/>
    </source>
</evidence>
<dbReference type="AlphaFoldDB" id="A0A915YLT4"/>
<dbReference type="Proteomes" id="UP001060919">
    <property type="component" value="Chromosome"/>
</dbReference>
<proteinExistence type="predicted"/>
<gene>
    <name evidence="2" type="ORF">AsAng_0061630</name>
</gene>
<protein>
    <submittedName>
        <fullName evidence="2">Thiol-disulfide oxidoreductase DCC family protein</fullName>
    </submittedName>
</protein>
<keyword evidence="1" id="KW-0472">Membrane</keyword>
<dbReference type="InterPro" id="IPR052927">
    <property type="entry name" value="DCC_oxidoreductase"/>
</dbReference>
<dbReference type="Pfam" id="PF04134">
    <property type="entry name" value="DCC1-like"/>
    <property type="match status" value="1"/>
</dbReference>
<keyword evidence="1" id="KW-0812">Transmembrane</keyword>
<evidence type="ECO:0000313" key="3">
    <source>
        <dbReference type="Proteomes" id="UP001060919"/>
    </source>
</evidence>
<feature type="transmembrane region" description="Helical" evidence="1">
    <location>
        <begin position="85"/>
        <end position="104"/>
    </location>
</feature>
<sequence length="134" mass="15563">MVDNPTAIVLFDGVCNLCNHSVQFVIKRDAKNYFKFGALQSEKGKALLEQYKLPLDALDTVVLIEHGKAYTYSTAPLRIARKLSGLWPILSIFLLVPSFIRHPIYRWIGRNRYRWFGEKDSCMMPSPELRKRFL</sequence>
<reference evidence="2" key="1">
    <citation type="submission" date="2022-09" db="EMBL/GenBank/DDBJ databases">
        <title>Aureispira anguillicida sp. nov., isolated from Leptocephalus of Japanese eel Anguilla japonica.</title>
        <authorList>
            <person name="Yuasa K."/>
            <person name="Mekata T."/>
            <person name="Ikunari K."/>
        </authorList>
    </citation>
    <scope>NUCLEOTIDE SEQUENCE</scope>
    <source>
        <strain evidence="2">EL160426</strain>
    </source>
</reference>
<dbReference type="EMBL" id="AP026867">
    <property type="protein sequence ID" value="BDS15379.1"/>
    <property type="molecule type" value="Genomic_DNA"/>
</dbReference>
<dbReference type="InterPro" id="IPR007263">
    <property type="entry name" value="DCC1-like"/>
</dbReference>
<dbReference type="PANTHER" id="PTHR33639">
    <property type="entry name" value="THIOL-DISULFIDE OXIDOREDUCTASE DCC"/>
    <property type="match status" value="1"/>
</dbReference>
<dbReference type="RefSeq" id="WP_264790539.1">
    <property type="nucleotide sequence ID" value="NZ_AP026867.1"/>
</dbReference>
<dbReference type="PANTHER" id="PTHR33639:SF2">
    <property type="entry name" value="DUF393 DOMAIN-CONTAINING PROTEIN"/>
    <property type="match status" value="1"/>
</dbReference>